<evidence type="ECO:0000259" key="1">
    <source>
        <dbReference type="PROSITE" id="PS51186"/>
    </source>
</evidence>
<protein>
    <recommendedName>
        <fullName evidence="1">N-acetyltransferase domain-containing protein</fullName>
    </recommendedName>
</protein>
<dbReference type="InterPro" id="IPR016181">
    <property type="entry name" value="Acyl_CoA_acyltransferase"/>
</dbReference>
<dbReference type="Proteomes" id="UP000003781">
    <property type="component" value="Unassembled WGS sequence"/>
</dbReference>
<name>A3IM07_9CHRO</name>
<dbReference type="RefSeq" id="WP_008274381.1">
    <property type="nucleotide sequence ID" value="NZ_AAXW01000006.1"/>
</dbReference>
<comment type="caution">
    <text evidence="2">The sequence shown here is derived from an EMBL/GenBank/DDBJ whole genome shotgun (WGS) entry which is preliminary data.</text>
</comment>
<dbReference type="PROSITE" id="PS51186">
    <property type="entry name" value="GNAT"/>
    <property type="match status" value="1"/>
</dbReference>
<dbReference type="OrthoDB" id="509899at2"/>
<evidence type="ECO:0000313" key="2">
    <source>
        <dbReference type="EMBL" id="EAZ92463.1"/>
    </source>
</evidence>
<accession>A3IM07</accession>
<gene>
    <name evidence="2" type="ORF">CY0110_02019</name>
</gene>
<dbReference type="GO" id="GO:0016747">
    <property type="term" value="F:acyltransferase activity, transferring groups other than amino-acyl groups"/>
    <property type="evidence" value="ECO:0007669"/>
    <property type="project" value="InterPro"/>
</dbReference>
<organism evidence="2 3">
    <name type="scientific">Crocosphaera chwakensis CCY0110</name>
    <dbReference type="NCBI Taxonomy" id="391612"/>
    <lineage>
        <taxon>Bacteria</taxon>
        <taxon>Bacillati</taxon>
        <taxon>Cyanobacteriota</taxon>
        <taxon>Cyanophyceae</taxon>
        <taxon>Oscillatoriophycideae</taxon>
        <taxon>Chroococcales</taxon>
        <taxon>Aphanothecaceae</taxon>
        <taxon>Crocosphaera</taxon>
        <taxon>Crocosphaera chwakensis</taxon>
    </lineage>
</organism>
<dbReference type="Gene3D" id="3.40.630.30">
    <property type="match status" value="1"/>
</dbReference>
<dbReference type="CDD" id="cd04301">
    <property type="entry name" value="NAT_SF"/>
    <property type="match status" value="1"/>
</dbReference>
<keyword evidence="3" id="KW-1185">Reference proteome</keyword>
<reference evidence="2 3" key="1">
    <citation type="submission" date="2007-03" db="EMBL/GenBank/DDBJ databases">
        <authorList>
            <person name="Stal L."/>
            <person name="Ferriera S."/>
            <person name="Johnson J."/>
            <person name="Kravitz S."/>
            <person name="Beeson K."/>
            <person name="Sutton G."/>
            <person name="Rogers Y.-H."/>
            <person name="Friedman R."/>
            <person name="Frazier M."/>
            <person name="Venter J.C."/>
        </authorList>
    </citation>
    <scope>NUCLEOTIDE SEQUENCE [LARGE SCALE GENOMIC DNA]</scope>
    <source>
        <strain evidence="2 3">CCY0110</strain>
    </source>
</reference>
<proteinExistence type="predicted"/>
<dbReference type="AlphaFoldDB" id="A3IM07"/>
<dbReference type="EMBL" id="AAXW01000006">
    <property type="protein sequence ID" value="EAZ92463.1"/>
    <property type="molecule type" value="Genomic_DNA"/>
</dbReference>
<sequence length="151" mass="17934">MIELPRGYCLRQATSQNIWIIRWLVLREFLDPTQLRPEQFWIIELDRQIIACGQLRTFAQAQELGSIVVQKSYRNQGLGTYLTEHLIKISHYPLYLECLGDQLKDFYQRLGFVEVDFDTISSSLQQKFRVTSTIAKWFRLPLYIMVLKKDE</sequence>
<feature type="domain" description="N-acetyltransferase" evidence="1">
    <location>
        <begin position="1"/>
        <end position="143"/>
    </location>
</feature>
<dbReference type="Pfam" id="PF13508">
    <property type="entry name" value="Acetyltransf_7"/>
    <property type="match status" value="1"/>
</dbReference>
<dbReference type="eggNOG" id="COG1246">
    <property type="taxonomic scope" value="Bacteria"/>
</dbReference>
<dbReference type="InterPro" id="IPR000182">
    <property type="entry name" value="GNAT_dom"/>
</dbReference>
<evidence type="ECO:0000313" key="3">
    <source>
        <dbReference type="Proteomes" id="UP000003781"/>
    </source>
</evidence>
<dbReference type="SUPFAM" id="SSF55729">
    <property type="entry name" value="Acyl-CoA N-acyltransferases (Nat)"/>
    <property type="match status" value="1"/>
</dbReference>